<dbReference type="AlphaFoldDB" id="A0ABD2Q0K8"/>
<keyword evidence="3" id="KW-0862">Zinc</keyword>
<gene>
    <name evidence="10" type="ORF">Ciccas_009177</name>
</gene>
<keyword evidence="2" id="KW-0863">Zinc-finger</keyword>
<dbReference type="PRINTS" id="PR00047">
    <property type="entry name" value="STROIDFINGER"/>
</dbReference>
<reference evidence="10 11" key="1">
    <citation type="submission" date="2024-11" db="EMBL/GenBank/DDBJ databases">
        <title>Adaptive evolution of stress response genes in parasites aligns with host niche diversity.</title>
        <authorList>
            <person name="Hahn C."/>
            <person name="Resl P."/>
        </authorList>
    </citation>
    <scope>NUCLEOTIDE SEQUENCE [LARGE SCALE GENOMIC DNA]</scope>
    <source>
        <strain evidence="10">EGGRZ-B1_66</strain>
        <tissue evidence="10">Body</tissue>
    </source>
</reference>
<dbReference type="Gene3D" id="3.30.50.10">
    <property type="entry name" value="Erythroid Transcription Factor GATA-1, subunit A"/>
    <property type="match status" value="1"/>
</dbReference>
<evidence type="ECO:0000256" key="5">
    <source>
        <dbReference type="ARBA" id="ARBA00023125"/>
    </source>
</evidence>
<feature type="non-terminal residue" evidence="10">
    <location>
        <position position="1"/>
    </location>
</feature>
<evidence type="ECO:0000256" key="1">
    <source>
        <dbReference type="ARBA" id="ARBA00022723"/>
    </source>
</evidence>
<dbReference type="GO" id="GO:0003677">
    <property type="term" value="F:DNA binding"/>
    <property type="evidence" value="ECO:0007669"/>
    <property type="project" value="UniProtKB-KW"/>
</dbReference>
<evidence type="ECO:0000259" key="9">
    <source>
        <dbReference type="PROSITE" id="PS51030"/>
    </source>
</evidence>
<feature type="domain" description="Nuclear receptor" evidence="9">
    <location>
        <begin position="5"/>
        <end position="84"/>
    </location>
</feature>
<keyword evidence="8" id="KW-0539">Nucleus</keyword>
<dbReference type="InterPro" id="IPR050274">
    <property type="entry name" value="Nuclear_hormone_rcpt_NR2"/>
</dbReference>
<dbReference type="SUPFAM" id="SSF57716">
    <property type="entry name" value="Glucocorticoid receptor-like (DNA-binding domain)"/>
    <property type="match status" value="1"/>
</dbReference>
<keyword evidence="6" id="KW-0804">Transcription</keyword>
<dbReference type="PROSITE" id="PS00031">
    <property type="entry name" value="NUCLEAR_REC_DBD_1"/>
    <property type="match status" value="1"/>
</dbReference>
<keyword evidence="11" id="KW-1185">Reference proteome</keyword>
<name>A0ABD2Q0K8_9PLAT</name>
<organism evidence="10 11">
    <name type="scientific">Cichlidogyrus casuarinus</name>
    <dbReference type="NCBI Taxonomy" id="1844966"/>
    <lineage>
        <taxon>Eukaryota</taxon>
        <taxon>Metazoa</taxon>
        <taxon>Spiralia</taxon>
        <taxon>Lophotrochozoa</taxon>
        <taxon>Platyhelminthes</taxon>
        <taxon>Monogenea</taxon>
        <taxon>Monopisthocotylea</taxon>
        <taxon>Dactylogyridea</taxon>
        <taxon>Ancyrocephalidae</taxon>
        <taxon>Cichlidogyrus</taxon>
    </lineage>
</organism>
<dbReference type="PANTHER" id="PTHR24083">
    <property type="entry name" value="NUCLEAR HORMONE RECEPTOR"/>
    <property type="match status" value="1"/>
</dbReference>
<evidence type="ECO:0000256" key="7">
    <source>
        <dbReference type="ARBA" id="ARBA00023170"/>
    </source>
</evidence>
<keyword evidence="4" id="KW-0805">Transcription regulation</keyword>
<dbReference type="InterPro" id="IPR001628">
    <property type="entry name" value="Znf_hrmn_rcpt"/>
</dbReference>
<protein>
    <recommendedName>
        <fullName evidence="9">Nuclear receptor domain-containing protein</fullName>
    </recommendedName>
</protein>
<evidence type="ECO:0000313" key="10">
    <source>
        <dbReference type="EMBL" id="KAL3312236.1"/>
    </source>
</evidence>
<evidence type="ECO:0000256" key="2">
    <source>
        <dbReference type="ARBA" id="ARBA00022771"/>
    </source>
</evidence>
<evidence type="ECO:0000256" key="4">
    <source>
        <dbReference type="ARBA" id="ARBA00023015"/>
    </source>
</evidence>
<evidence type="ECO:0000256" key="6">
    <source>
        <dbReference type="ARBA" id="ARBA00023163"/>
    </source>
</evidence>
<keyword evidence="7" id="KW-0675">Receptor</keyword>
<dbReference type="Pfam" id="PF00105">
    <property type="entry name" value="zf-C4"/>
    <property type="match status" value="1"/>
</dbReference>
<dbReference type="Proteomes" id="UP001626550">
    <property type="component" value="Unassembled WGS sequence"/>
</dbReference>
<dbReference type="SMART" id="SM00399">
    <property type="entry name" value="ZnF_C4"/>
    <property type="match status" value="1"/>
</dbReference>
<evidence type="ECO:0000256" key="8">
    <source>
        <dbReference type="ARBA" id="ARBA00023242"/>
    </source>
</evidence>
<dbReference type="PROSITE" id="PS51030">
    <property type="entry name" value="NUCLEAR_REC_DBD_2"/>
    <property type="match status" value="1"/>
</dbReference>
<dbReference type="InterPro" id="IPR013088">
    <property type="entry name" value="Znf_NHR/GATA"/>
</dbReference>
<dbReference type="EMBL" id="JBJKFK010001788">
    <property type="protein sequence ID" value="KAL3312236.1"/>
    <property type="molecule type" value="Genomic_DNA"/>
</dbReference>
<dbReference type="GO" id="GO:0008270">
    <property type="term" value="F:zinc ion binding"/>
    <property type="evidence" value="ECO:0007669"/>
    <property type="project" value="UniProtKB-KW"/>
</dbReference>
<accession>A0ABD2Q0K8</accession>
<comment type="caution">
    <text evidence="10">The sequence shown here is derived from an EMBL/GenBank/DDBJ whole genome shotgun (WGS) entry which is preliminary data.</text>
</comment>
<evidence type="ECO:0000256" key="3">
    <source>
        <dbReference type="ARBA" id="ARBA00022833"/>
    </source>
</evidence>
<sequence>DRLLSVPCKVCGDRSSGKHYGIYSCDGCSGFFKRTIHKDRKYECKAIGELKGKCPVDRTHRNQCRACRLDRCYAANMDRDGEMIRFALTAFFKAVQHERGPRKSKDKVSLAHVNEEKFVASTKTIRANCKKEQISNKNADDKERTQELFK</sequence>
<proteinExistence type="predicted"/>
<keyword evidence="5" id="KW-0238">DNA-binding</keyword>
<evidence type="ECO:0000313" key="11">
    <source>
        <dbReference type="Proteomes" id="UP001626550"/>
    </source>
</evidence>
<keyword evidence="1" id="KW-0479">Metal-binding</keyword>